<keyword evidence="2" id="KW-0732">Signal</keyword>
<proteinExistence type="predicted"/>
<dbReference type="InterPro" id="IPR006212">
    <property type="entry name" value="Furin_repeat"/>
</dbReference>
<protein>
    <submittedName>
        <fullName evidence="4">Variant-specific surface protein</fullName>
    </submittedName>
</protein>
<dbReference type="SMART" id="SM00261">
    <property type="entry name" value="FU"/>
    <property type="match status" value="3"/>
</dbReference>
<feature type="domain" description="EGF-like" evidence="3">
    <location>
        <begin position="107"/>
        <end position="144"/>
    </location>
</feature>
<dbReference type="InterPro" id="IPR052798">
    <property type="entry name" value="Giardia_VSA"/>
</dbReference>
<dbReference type="AlphaFoldDB" id="V6TXN1"/>
<dbReference type="Proteomes" id="UP000018040">
    <property type="component" value="Unassembled WGS sequence"/>
</dbReference>
<feature type="transmembrane region" description="Helical" evidence="1">
    <location>
        <begin position="330"/>
        <end position="354"/>
    </location>
</feature>
<keyword evidence="1" id="KW-1133">Transmembrane helix</keyword>
<comment type="caution">
    <text evidence="4">The sequence shown here is derived from an EMBL/GenBank/DDBJ whole genome shotgun (WGS) entry which is preliminary data.</text>
</comment>
<sequence>MSGQFLLIGLALQLAGAVRVAGGDYGNGSFSATDRNSKSMNSEHNNADNCNIQDCLRCSSEAAPGTEEVRIICAECSGTKKLSPLKDACLDTCPAGTYTDKNNVCIFCHTLCAHCNGDAEPTSCTACYPGYVLNLPDGPVGTCIPECTEEFGANCETCAANIAGSNYCSKCKSGFAPVNGACVSMTQRTSPWCTPGEGVCAACAENYFLLFDGCYNSRTFPGNTVCTQATSGKCTQCASGQTRGNGSCLSCPVGCSKCNGGENSQTCSECLPGYYLSGSSCIECDKSNDGIQGVANCVSCIILPGSSALTCYVKIDRGDDTKKSAFSTGVIAGISVAAVVVVGALIGFLCWWFLCKTRRAGVSSSTTTLIHSKSA</sequence>
<dbReference type="VEuPathDB" id="GiardiaDB:DHA2_152429"/>
<dbReference type="PANTHER" id="PTHR23275:SF100">
    <property type="entry name" value="EGF-LIKE DOMAIN-CONTAINING PROTEIN"/>
    <property type="match status" value="1"/>
</dbReference>
<accession>V6TXN1</accession>
<dbReference type="Pfam" id="PF03302">
    <property type="entry name" value="VSP"/>
    <property type="match status" value="1"/>
</dbReference>
<keyword evidence="1" id="KW-0812">Transmembrane</keyword>
<dbReference type="InterPro" id="IPR005127">
    <property type="entry name" value="Giardia_VSP"/>
</dbReference>
<dbReference type="Gene3D" id="2.10.220.10">
    <property type="entry name" value="Hormone Receptor, Insulin-like Growth Factor Receptor 1, Chain A, domain 2"/>
    <property type="match status" value="2"/>
</dbReference>
<dbReference type="InterPro" id="IPR000742">
    <property type="entry name" value="EGF"/>
</dbReference>
<feature type="domain" description="EGF-like" evidence="3">
    <location>
        <begin position="146"/>
        <end position="183"/>
    </location>
</feature>
<organism evidence="4 5">
    <name type="scientific">Giardia intestinalis</name>
    <name type="common">Giardia lamblia</name>
    <dbReference type="NCBI Taxonomy" id="5741"/>
    <lineage>
        <taxon>Eukaryota</taxon>
        <taxon>Metamonada</taxon>
        <taxon>Diplomonadida</taxon>
        <taxon>Hexamitidae</taxon>
        <taxon>Giardiinae</taxon>
        <taxon>Giardia</taxon>
    </lineage>
</organism>
<feature type="chain" id="PRO_5004751910" evidence="2">
    <location>
        <begin position="18"/>
        <end position="375"/>
    </location>
</feature>
<evidence type="ECO:0000313" key="5">
    <source>
        <dbReference type="Proteomes" id="UP000018040"/>
    </source>
</evidence>
<feature type="domain" description="EGF-like" evidence="3">
    <location>
        <begin position="250"/>
        <end position="282"/>
    </location>
</feature>
<dbReference type="VEuPathDB" id="GiardiaDB:QR46_4315"/>
<reference evidence="4 5" key="2">
    <citation type="journal article" date="2013" name="Genome Biol. Evol.">
        <title>Genome sequencing of Giardia lamblia genotypes A2 and B isolates (DH and GS) and comparative analysis with the genomes of genotypes A1 and E (WB and Pig).</title>
        <authorList>
            <person name="Adam R.D."/>
            <person name="Dahlstrom E.W."/>
            <person name="Martens C.A."/>
            <person name="Bruno D.P."/>
            <person name="Barbian K.D."/>
            <person name="Ricklefs S.M."/>
            <person name="Hernandez M.M."/>
            <person name="Narla N.P."/>
            <person name="Patel R.B."/>
            <person name="Porcella S.F."/>
            <person name="Nash T.E."/>
        </authorList>
    </citation>
    <scope>NUCLEOTIDE SEQUENCE [LARGE SCALE GENOMIC DNA]</scope>
    <source>
        <strain evidence="4 5">GS</strain>
    </source>
</reference>
<gene>
    <name evidence="4" type="ORF">GSB_152655</name>
</gene>
<evidence type="ECO:0000256" key="2">
    <source>
        <dbReference type="SAM" id="SignalP"/>
    </source>
</evidence>
<dbReference type="SMART" id="SM00181">
    <property type="entry name" value="EGF"/>
    <property type="match status" value="3"/>
</dbReference>
<evidence type="ECO:0000313" key="4">
    <source>
        <dbReference type="EMBL" id="ESU41755.1"/>
    </source>
</evidence>
<name>V6TXN1_GIAIN</name>
<dbReference type="InterPro" id="IPR009030">
    <property type="entry name" value="Growth_fac_rcpt_cys_sf"/>
</dbReference>
<feature type="signal peptide" evidence="2">
    <location>
        <begin position="1"/>
        <end position="17"/>
    </location>
</feature>
<reference evidence="5" key="1">
    <citation type="submission" date="2012-02" db="EMBL/GenBank/DDBJ databases">
        <title>Genome sequencing of Giardia lamblia Genotypes A2 and B isolates (DH and GS) and comparative analysis with the genomes of Genotypes A1 and E (WB and Pig).</title>
        <authorList>
            <person name="Adam R."/>
            <person name="Dahlstrom E."/>
            <person name="Martens C."/>
            <person name="Bruno D."/>
            <person name="Barbian K."/>
            <person name="Porcella S.F."/>
            <person name="Nash T."/>
        </authorList>
    </citation>
    <scope>NUCLEOTIDE SEQUENCE</scope>
    <source>
        <strain evidence="5">GS</strain>
    </source>
</reference>
<evidence type="ECO:0000259" key="3">
    <source>
        <dbReference type="SMART" id="SM00181"/>
    </source>
</evidence>
<dbReference type="SUPFAM" id="SSF57184">
    <property type="entry name" value="Growth factor receptor domain"/>
    <property type="match status" value="1"/>
</dbReference>
<dbReference type="PANTHER" id="PTHR23275">
    <property type="entry name" value="CABRIOLET.-RELATED"/>
    <property type="match status" value="1"/>
</dbReference>
<dbReference type="OrthoDB" id="300641at2759"/>
<keyword evidence="1" id="KW-0472">Membrane</keyword>
<dbReference type="VEuPathDB" id="GiardiaDB:GL50803_0032607"/>
<evidence type="ECO:0000256" key="1">
    <source>
        <dbReference type="SAM" id="Phobius"/>
    </source>
</evidence>
<dbReference type="VEuPathDB" id="GiardiaDB:GL50581_620"/>
<dbReference type="EMBL" id="AHHH01000112">
    <property type="protein sequence ID" value="ESU41755.1"/>
    <property type="molecule type" value="Genomic_DNA"/>
</dbReference>